<dbReference type="GO" id="GO:0016874">
    <property type="term" value="F:ligase activity"/>
    <property type="evidence" value="ECO:0007669"/>
    <property type="project" value="UniProtKB-KW"/>
</dbReference>
<keyword evidence="1" id="KW-0436">Ligase</keyword>
<organism evidence="1 2">
    <name type="scientific">Duganella margarita</name>
    <dbReference type="NCBI Taxonomy" id="2692170"/>
    <lineage>
        <taxon>Bacteria</taxon>
        <taxon>Pseudomonadati</taxon>
        <taxon>Pseudomonadota</taxon>
        <taxon>Betaproteobacteria</taxon>
        <taxon>Burkholderiales</taxon>
        <taxon>Oxalobacteraceae</taxon>
        <taxon>Telluria group</taxon>
        <taxon>Duganella</taxon>
    </lineage>
</organism>
<gene>
    <name evidence="1" type="ORF">GTP55_22640</name>
</gene>
<proteinExistence type="predicted"/>
<feature type="non-terminal residue" evidence="1">
    <location>
        <position position="63"/>
    </location>
</feature>
<name>A0ABW9WQ76_9BURK</name>
<keyword evidence="2" id="KW-1185">Reference proteome</keyword>
<accession>A0ABW9WQ76</accession>
<reference evidence="1 2" key="1">
    <citation type="submission" date="2019-12" db="EMBL/GenBank/DDBJ databases">
        <title>Novel species isolated from a subtropical stream in China.</title>
        <authorList>
            <person name="Lu H."/>
        </authorList>
    </citation>
    <scope>NUCLEOTIDE SEQUENCE [LARGE SCALE GENOMIC DNA]</scope>
    <source>
        <strain evidence="1 2">FT109W</strain>
    </source>
</reference>
<dbReference type="EMBL" id="WWCS01000017">
    <property type="protein sequence ID" value="MYN42155.1"/>
    <property type="molecule type" value="Genomic_DNA"/>
</dbReference>
<comment type="caution">
    <text evidence="1">The sequence shown here is derived from an EMBL/GenBank/DDBJ whole genome shotgun (WGS) entry which is preliminary data.</text>
</comment>
<dbReference type="RefSeq" id="WP_371868410.1">
    <property type="nucleotide sequence ID" value="NZ_WWCS01000017.1"/>
</dbReference>
<dbReference type="Proteomes" id="UP000466332">
    <property type="component" value="Unassembled WGS sequence"/>
</dbReference>
<evidence type="ECO:0000313" key="2">
    <source>
        <dbReference type="Proteomes" id="UP000466332"/>
    </source>
</evidence>
<evidence type="ECO:0000313" key="1">
    <source>
        <dbReference type="EMBL" id="MYN42155.1"/>
    </source>
</evidence>
<protein>
    <submittedName>
        <fullName evidence="1">Carboxylate--amine ligase</fullName>
    </submittedName>
</protein>
<sequence>MATTEMTPALVVGSELNALGMLRSLAAGGVPTHVLGPADGVAMRSRHARRHVLADTGGAALTG</sequence>